<protein>
    <submittedName>
        <fullName evidence="2">ATP-binding protein</fullName>
    </submittedName>
</protein>
<name>A0ABS6T7I3_9RHOB</name>
<proteinExistence type="predicted"/>
<dbReference type="RefSeq" id="WP_218393494.1">
    <property type="nucleotide sequence ID" value="NZ_JAHUZE010000004.1"/>
</dbReference>
<keyword evidence="2" id="KW-0067">ATP-binding</keyword>
<dbReference type="GO" id="GO:0005524">
    <property type="term" value="F:ATP binding"/>
    <property type="evidence" value="ECO:0007669"/>
    <property type="project" value="UniProtKB-KW"/>
</dbReference>
<feature type="domain" description="Histidine kinase/HSP90-like ATPase" evidence="1">
    <location>
        <begin position="31"/>
        <end position="158"/>
    </location>
</feature>
<dbReference type="Proteomes" id="UP000756530">
    <property type="component" value="Unassembled WGS sequence"/>
</dbReference>
<dbReference type="Pfam" id="PF13581">
    <property type="entry name" value="HATPase_c_2"/>
    <property type="match status" value="1"/>
</dbReference>
<evidence type="ECO:0000259" key="1">
    <source>
        <dbReference type="Pfam" id="PF13581"/>
    </source>
</evidence>
<evidence type="ECO:0000313" key="2">
    <source>
        <dbReference type="EMBL" id="MBV7380282.1"/>
    </source>
</evidence>
<dbReference type="PANTHER" id="PTHR35526">
    <property type="entry name" value="ANTI-SIGMA-F FACTOR RSBW-RELATED"/>
    <property type="match status" value="1"/>
</dbReference>
<comment type="caution">
    <text evidence="2">The sequence shown here is derived from an EMBL/GenBank/DDBJ whole genome shotgun (WGS) entry which is preliminary data.</text>
</comment>
<keyword evidence="2" id="KW-0547">Nucleotide-binding</keyword>
<dbReference type="EMBL" id="JAHUZE010000004">
    <property type="protein sequence ID" value="MBV7380282.1"/>
    <property type="molecule type" value="Genomic_DNA"/>
</dbReference>
<gene>
    <name evidence="2" type="ORF">KJP28_15230</name>
</gene>
<organism evidence="2 3">
    <name type="scientific">Maritimibacter dapengensis</name>
    <dbReference type="NCBI Taxonomy" id="2836868"/>
    <lineage>
        <taxon>Bacteria</taxon>
        <taxon>Pseudomonadati</taxon>
        <taxon>Pseudomonadota</taxon>
        <taxon>Alphaproteobacteria</taxon>
        <taxon>Rhodobacterales</taxon>
        <taxon>Roseobacteraceae</taxon>
        <taxon>Maritimibacter</taxon>
    </lineage>
</organism>
<dbReference type="InterPro" id="IPR003594">
    <property type="entry name" value="HATPase_dom"/>
</dbReference>
<accession>A0ABS6T7I3</accession>
<evidence type="ECO:0000313" key="3">
    <source>
        <dbReference type="Proteomes" id="UP000756530"/>
    </source>
</evidence>
<dbReference type="PANTHER" id="PTHR35526:SF3">
    <property type="entry name" value="ANTI-SIGMA-F FACTOR RSBW"/>
    <property type="match status" value="1"/>
</dbReference>
<keyword evidence="3" id="KW-1185">Reference proteome</keyword>
<reference evidence="2 3" key="1">
    <citation type="submission" date="2021-05" db="EMBL/GenBank/DDBJ databases">
        <title>Culturable bacteria isolated from Daya Bay.</title>
        <authorList>
            <person name="Zheng W."/>
            <person name="Yu S."/>
            <person name="Huang Y."/>
        </authorList>
    </citation>
    <scope>NUCLEOTIDE SEQUENCE [LARGE SCALE GENOMIC DNA]</scope>
    <source>
        <strain evidence="2 3">DP4N28-5</strain>
    </source>
</reference>
<sequence length="169" mass="18281">MLAEGPNFTGGARENALAMHLVGGAGLHLIFPAGEREVRRALTTSVAVLRGMGIGQDAVEFAEIVLAEVLNNVVEHAFADQGRGLVEIEVRHDTDILHVTVRDDGVPMPGDSLPRPKPHDLNVEPGNLPEGGFGWSIIRDLVQDLTYQRDGTRNEITFGLNLAELEDSQ</sequence>
<dbReference type="CDD" id="cd16936">
    <property type="entry name" value="HATPase_RsbW-like"/>
    <property type="match status" value="1"/>
</dbReference>
<dbReference type="InterPro" id="IPR050267">
    <property type="entry name" value="Anti-sigma-factor_SerPK"/>
</dbReference>